<protein>
    <submittedName>
        <fullName evidence="9">Uncharacterized protein</fullName>
    </submittedName>
</protein>
<proteinExistence type="inferred from homology"/>
<keyword evidence="3" id="KW-0227">DNA damage</keyword>
<keyword evidence="4" id="KW-0378">Hydrolase</keyword>
<evidence type="ECO:0000256" key="8">
    <source>
        <dbReference type="SAM" id="MobiDB-lite"/>
    </source>
</evidence>
<evidence type="ECO:0000256" key="2">
    <source>
        <dbReference type="ARBA" id="ARBA00022670"/>
    </source>
</evidence>
<dbReference type="Gene3D" id="3.90.1680.10">
    <property type="entry name" value="SOS response associated peptidase-like"/>
    <property type="match status" value="2"/>
</dbReference>
<keyword evidence="2" id="KW-0645">Protease</keyword>
<dbReference type="PANTHER" id="PTHR13604">
    <property type="entry name" value="DC12-RELATED"/>
    <property type="match status" value="1"/>
</dbReference>
<evidence type="ECO:0000256" key="1">
    <source>
        <dbReference type="ARBA" id="ARBA00008136"/>
    </source>
</evidence>
<keyword evidence="6" id="KW-0238">DNA-binding</keyword>
<keyword evidence="7" id="KW-0456">Lyase</keyword>
<keyword evidence="5" id="KW-0190">Covalent protein-DNA linkage</keyword>
<dbReference type="AlphaFoldDB" id="A0A0E0HQX6"/>
<evidence type="ECO:0000313" key="10">
    <source>
        <dbReference type="Proteomes" id="UP000006591"/>
    </source>
</evidence>
<dbReference type="Proteomes" id="UP000006591">
    <property type="component" value="Chromosome 6"/>
</dbReference>
<feature type="region of interest" description="Disordered" evidence="8">
    <location>
        <begin position="414"/>
        <end position="455"/>
    </location>
</feature>
<name>A0A0E0HQX6_ORYNI</name>
<dbReference type="GO" id="GO:0003697">
    <property type="term" value="F:single-stranded DNA binding"/>
    <property type="evidence" value="ECO:0007669"/>
    <property type="project" value="InterPro"/>
</dbReference>
<sequence length="468" mass="51807">MAQIGPRFPQTRLPARPHPYLHADANASAALLSLSLARYSLHPLSHSPDAAASLLLSLSLTTCALAPPRALISVTPFASTTIAVAAAAAARRGLPSVRPVAPSHPDERKEGWEENGIMFRMMRCSDHFTLFFSEYEMCGRARCTLSPSQAARAFGFPTTTLVAGGGTGGGCGGGDAPAVPLLRMDRYRPSYNVSPGTYLPVGTVWARPAGYDGGGDMDGEVSVIQCMKWGLVPSFTGKKEKPDHFRMLSFYEWKKDGPKKMPYYIHFQDQRPLVFAALFDTWTNSEVPYEGADLVWYPVTAAIGKISFDGPECIKQVQMRPSEKPISTFFMKKPVKSEKKDQDHAETKAFRAANKEWHESAENQLDKTYQHQVEEEQDASIFNDQPITLEHDVEKAKTMKNDDLIFTDEATQKQDALRLKRKNEDDEVHADKVMEKNGRSPVHVKKKVKGPKPASVGQASLLSYFAKK</sequence>
<dbReference type="GO" id="GO:0106300">
    <property type="term" value="P:protein-DNA covalent cross-linking repair"/>
    <property type="evidence" value="ECO:0007669"/>
    <property type="project" value="InterPro"/>
</dbReference>
<dbReference type="Pfam" id="PF02586">
    <property type="entry name" value="SRAP"/>
    <property type="match status" value="2"/>
</dbReference>
<dbReference type="GO" id="GO:0006508">
    <property type="term" value="P:proteolysis"/>
    <property type="evidence" value="ECO:0007669"/>
    <property type="project" value="UniProtKB-KW"/>
</dbReference>
<organism evidence="9">
    <name type="scientific">Oryza nivara</name>
    <name type="common">Indian wild rice</name>
    <name type="synonym">Oryza sativa f. spontanea</name>
    <dbReference type="NCBI Taxonomy" id="4536"/>
    <lineage>
        <taxon>Eukaryota</taxon>
        <taxon>Viridiplantae</taxon>
        <taxon>Streptophyta</taxon>
        <taxon>Embryophyta</taxon>
        <taxon>Tracheophyta</taxon>
        <taxon>Spermatophyta</taxon>
        <taxon>Magnoliopsida</taxon>
        <taxon>Liliopsida</taxon>
        <taxon>Poales</taxon>
        <taxon>Poaceae</taxon>
        <taxon>BOP clade</taxon>
        <taxon>Oryzoideae</taxon>
        <taxon>Oryzeae</taxon>
        <taxon>Oryzinae</taxon>
        <taxon>Oryza</taxon>
    </lineage>
</organism>
<dbReference type="Gramene" id="ONIVA06G17770.4">
    <property type="protein sequence ID" value="ONIVA06G17770.4"/>
    <property type="gene ID" value="ONIVA06G17770"/>
</dbReference>
<dbReference type="EnsemblPlants" id="ONIVA06G17770.4">
    <property type="protein sequence ID" value="ONIVA06G17770.4"/>
    <property type="gene ID" value="ONIVA06G17770"/>
</dbReference>
<evidence type="ECO:0000256" key="4">
    <source>
        <dbReference type="ARBA" id="ARBA00022801"/>
    </source>
</evidence>
<evidence type="ECO:0000256" key="7">
    <source>
        <dbReference type="ARBA" id="ARBA00023239"/>
    </source>
</evidence>
<accession>A0A0E0HQX6</accession>
<dbReference type="PANTHER" id="PTHR13604:SF0">
    <property type="entry name" value="ABASIC SITE PROCESSING PROTEIN HMCES"/>
    <property type="match status" value="1"/>
</dbReference>
<dbReference type="GO" id="GO:0016829">
    <property type="term" value="F:lyase activity"/>
    <property type="evidence" value="ECO:0007669"/>
    <property type="project" value="UniProtKB-KW"/>
</dbReference>
<evidence type="ECO:0000256" key="6">
    <source>
        <dbReference type="ARBA" id="ARBA00023125"/>
    </source>
</evidence>
<feature type="compositionally biased region" description="Basic and acidic residues" evidence="8">
    <location>
        <begin position="414"/>
        <end position="438"/>
    </location>
</feature>
<evidence type="ECO:0000256" key="3">
    <source>
        <dbReference type="ARBA" id="ARBA00022763"/>
    </source>
</evidence>
<evidence type="ECO:0000256" key="5">
    <source>
        <dbReference type="ARBA" id="ARBA00023124"/>
    </source>
</evidence>
<reference evidence="9" key="2">
    <citation type="submission" date="2018-04" db="EMBL/GenBank/DDBJ databases">
        <title>OnivRS2 (Oryza nivara Reference Sequence Version 2).</title>
        <authorList>
            <person name="Zhang J."/>
            <person name="Kudrna D."/>
            <person name="Lee S."/>
            <person name="Talag J."/>
            <person name="Rajasekar S."/>
            <person name="Welchert J."/>
            <person name="Hsing Y.-I."/>
            <person name="Wing R.A."/>
        </authorList>
    </citation>
    <scope>NUCLEOTIDE SEQUENCE [LARGE SCALE GENOMIC DNA]</scope>
    <source>
        <strain evidence="9">SL10</strain>
    </source>
</reference>
<dbReference type="SUPFAM" id="SSF143081">
    <property type="entry name" value="BB1717-like"/>
    <property type="match status" value="1"/>
</dbReference>
<keyword evidence="10" id="KW-1185">Reference proteome</keyword>
<comment type="similarity">
    <text evidence="1">Belongs to the SOS response-associated peptidase family.</text>
</comment>
<evidence type="ECO:0000313" key="9">
    <source>
        <dbReference type="EnsemblPlants" id="ONIVA06G17770.4"/>
    </source>
</evidence>
<dbReference type="InterPro" id="IPR003738">
    <property type="entry name" value="SRAP"/>
</dbReference>
<dbReference type="InterPro" id="IPR036590">
    <property type="entry name" value="SRAP-like"/>
</dbReference>
<dbReference type="GO" id="GO:0008233">
    <property type="term" value="F:peptidase activity"/>
    <property type="evidence" value="ECO:0007669"/>
    <property type="project" value="UniProtKB-KW"/>
</dbReference>
<reference evidence="9" key="1">
    <citation type="submission" date="2015-04" db="UniProtKB">
        <authorList>
            <consortium name="EnsemblPlants"/>
        </authorList>
    </citation>
    <scope>IDENTIFICATION</scope>
    <source>
        <strain evidence="9">SL10</strain>
    </source>
</reference>